<dbReference type="EMBL" id="JAPXFL010000007">
    <property type="protein sequence ID" value="KAK9504238.1"/>
    <property type="molecule type" value="Genomic_DNA"/>
</dbReference>
<dbReference type="Proteomes" id="UP001461498">
    <property type="component" value="Unassembled WGS sequence"/>
</dbReference>
<proteinExistence type="predicted"/>
<sequence length="66" mass="7771">MPFPTPFIKALSLFRPIYVDDCHNCCKRHEPVIASKERIFQMKDFGELKAFYREGKMVWCCLKGIS</sequence>
<organism evidence="1 2">
    <name type="scientific">Rhynocoris fuscipes</name>
    <dbReference type="NCBI Taxonomy" id="488301"/>
    <lineage>
        <taxon>Eukaryota</taxon>
        <taxon>Metazoa</taxon>
        <taxon>Ecdysozoa</taxon>
        <taxon>Arthropoda</taxon>
        <taxon>Hexapoda</taxon>
        <taxon>Insecta</taxon>
        <taxon>Pterygota</taxon>
        <taxon>Neoptera</taxon>
        <taxon>Paraneoptera</taxon>
        <taxon>Hemiptera</taxon>
        <taxon>Heteroptera</taxon>
        <taxon>Panheteroptera</taxon>
        <taxon>Cimicomorpha</taxon>
        <taxon>Reduviidae</taxon>
        <taxon>Harpactorinae</taxon>
        <taxon>Harpactorini</taxon>
        <taxon>Rhynocoris</taxon>
    </lineage>
</organism>
<evidence type="ECO:0008006" key="3">
    <source>
        <dbReference type="Google" id="ProtNLM"/>
    </source>
</evidence>
<keyword evidence="2" id="KW-1185">Reference proteome</keyword>
<evidence type="ECO:0000313" key="2">
    <source>
        <dbReference type="Proteomes" id="UP001461498"/>
    </source>
</evidence>
<protein>
    <recommendedName>
        <fullName evidence="3">YkgJ family cysteine cluster protein</fullName>
    </recommendedName>
</protein>
<gene>
    <name evidence="1" type="ORF">O3M35_010613</name>
</gene>
<name>A0AAW1CZL8_9HEMI</name>
<accession>A0AAW1CZL8</accession>
<dbReference type="AlphaFoldDB" id="A0AAW1CZL8"/>
<reference evidence="1 2" key="1">
    <citation type="submission" date="2022-12" db="EMBL/GenBank/DDBJ databases">
        <title>Chromosome-level genome assembly of true bugs.</title>
        <authorList>
            <person name="Ma L."/>
            <person name="Li H."/>
        </authorList>
    </citation>
    <scope>NUCLEOTIDE SEQUENCE [LARGE SCALE GENOMIC DNA]</scope>
    <source>
        <strain evidence="1">Lab_2022b</strain>
    </source>
</reference>
<evidence type="ECO:0000313" key="1">
    <source>
        <dbReference type="EMBL" id="KAK9504238.1"/>
    </source>
</evidence>
<comment type="caution">
    <text evidence="1">The sequence shown here is derived from an EMBL/GenBank/DDBJ whole genome shotgun (WGS) entry which is preliminary data.</text>
</comment>